<organism evidence="1 2">
    <name type="scientific">Liparis tanakae</name>
    <name type="common">Tanaka's snailfish</name>
    <dbReference type="NCBI Taxonomy" id="230148"/>
    <lineage>
        <taxon>Eukaryota</taxon>
        <taxon>Metazoa</taxon>
        <taxon>Chordata</taxon>
        <taxon>Craniata</taxon>
        <taxon>Vertebrata</taxon>
        <taxon>Euteleostomi</taxon>
        <taxon>Actinopterygii</taxon>
        <taxon>Neopterygii</taxon>
        <taxon>Teleostei</taxon>
        <taxon>Neoteleostei</taxon>
        <taxon>Acanthomorphata</taxon>
        <taxon>Eupercaria</taxon>
        <taxon>Perciformes</taxon>
        <taxon>Cottioidei</taxon>
        <taxon>Cottales</taxon>
        <taxon>Liparidae</taxon>
        <taxon>Liparis</taxon>
    </lineage>
</organism>
<proteinExistence type="predicted"/>
<gene>
    <name evidence="1" type="ORF">EYF80_020893</name>
</gene>
<dbReference type="Proteomes" id="UP000314294">
    <property type="component" value="Unassembled WGS sequence"/>
</dbReference>
<reference evidence="1 2" key="1">
    <citation type="submission" date="2019-03" db="EMBL/GenBank/DDBJ databases">
        <title>First draft genome of Liparis tanakae, snailfish: a comprehensive survey of snailfish specific genes.</title>
        <authorList>
            <person name="Kim W."/>
            <person name="Song I."/>
            <person name="Jeong J.-H."/>
            <person name="Kim D."/>
            <person name="Kim S."/>
            <person name="Ryu S."/>
            <person name="Song J.Y."/>
            <person name="Lee S.K."/>
        </authorList>
    </citation>
    <scope>NUCLEOTIDE SEQUENCE [LARGE SCALE GENOMIC DNA]</scope>
    <source>
        <tissue evidence="1">Muscle</tissue>
    </source>
</reference>
<dbReference type="EMBL" id="SRLO01000183">
    <property type="protein sequence ID" value="TNN68858.1"/>
    <property type="molecule type" value="Genomic_DNA"/>
</dbReference>
<accession>A0A4Z2HSX7</accession>
<dbReference type="AlphaFoldDB" id="A0A4Z2HSX7"/>
<evidence type="ECO:0000313" key="1">
    <source>
        <dbReference type="EMBL" id="TNN68858.1"/>
    </source>
</evidence>
<sequence>MARMCGERLKIIQAVSPVHSSANESSAPWRTPPRQAGLLVKRVCPSGFVEELLFHSHSKTYSTQLANKEAQWKGETAGYSKHVGPKLSRHIGFTIGEFTQKGPSDPWRAEHIPAG</sequence>
<protein>
    <submittedName>
        <fullName evidence="1">Uncharacterized protein</fullName>
    </submittedName>
</protein>
<comment type="caution">
    <text evidence="1">The sequence shown here is derived from an EMBL/GenBank/DDBJ whole genome shotgun (WGS) entry which is preliminary data.</text>
</comment>
<evidence type="ECO:0000313" key="2">
    <source>
        <dbReference type="Proteomes" id="UP000314294"/>
    </source>
</evidence>
<keyword evidence="2" id="KW-1185">Reference proteome</keyword>
<name>A0A4Z2HSX7_9TELE</name>